<dbReference type="eggNOG" id="COG3410">
    <property type="taxonomic scope" value="Bacteria"/>
</dbReference>
<organism evidence="2 3">
    <name type="scientific">Corynebacterium variabile (strain DSM 44702 / CIP 107183 / JCM 12073 / NCIMB 30131)</name>
    <name type="common">Corynebacterium mooreparkense</name>
    <dbReference type="NCBI Taxonomy" id="858619"/>
    <lineage>
        <taxon>Bacteria</taxon>
        <taxon>Bacillati</taxon>
        <taxon>Actinomycetota</taxon>
        <taxon>Actinomycetes</taxon>
        <taxon>Mycobacteriales</taxon>
        <taxon>Corynebacteriaceae</taxon>
        <taxon>Corynebacterium</taxon>
    </lineage>
</organism>
<dbReference type="InterPro" id="IPR027417">
    <property type="entry name" value="P-loop_NTPase"/>
</dbReference>
<name>G0HEN6_CORVD</name>
<dbReference type="Pfam" id="PF09848">
    <property type="entry name" value="SLFN-g3_helicase"/>
    <property type="match status" value="1"/>
</dbReference>
<gene>
    <name evidence="2" type="ordered locus">CVAR_1670</name>
</gene>
<evidence type="ECO:0000313" key="2">
    <source>
        <dbReference type="EMBL" id="AEK37022.1"/>
    </source>
</evidence>
<dbReference type="KEGG" id="cva:CVAR_1670"/>
<evidence type="ECO:0000259" key="1">
    <source>
        <dbReference type="Pfam" id="PF09848"/>
    </source>
</evidence>
<proteinExistence type="predicted"/>
<dbReference type="RefSeq" id="WP_014010187.1">
    <property type="nucleotide sequence ID" value="NC_015859.1"/>
</dbReference>
<dbReference type="AlphaFoldDB" id="G0HEN6"/>
<protein>
    <recommendedName>
        <fullName evidence="1">Schlafen group 3-like DNA/RNA helicase domain-containing protein</fullName>
    </recommendedName>
</protein>
<dbReference type="InterPro" id="IPR018647">
    <property type="entry name" value="SLFN_3-like_DNA/RNA_helicase"/>
</dbReference>
<dbReference type="EMBL" id="CP002917">
    <property type="protein sequence ID" value="AEK37022.1"/>
    <property type="molecule type" value="Genomic_DNA"/>
</dbReference>
<feature type="domain" description="Schlafen group 3-like DNA/RNA helicase" evidence="1">
    <location>
        <begin position="269"/>
        <end position="639"/>
    </location>
</feature>
<dbReference type="eggNOG" id="COG0507">
    <property type="taxonomic scope" value="Bacteria"/>
</dbReference>
<dbReference type="HOGENOM" id="CLU_019642_0_0_11"/>
<dbReference type="Gene3D" id="3.40.50.300">
    <property type="entry name" value="P-loop containing nucleotide triphosphate hydrolases"/>
    <property type="match status" value="1"/>
</dbReference>
<accession>G0HEN6</accession>
<sequence>MAERSRYVDSAENFYNATRPTAVDDLIRSLMKKKSAVERINDTGEEGSWKHSLPRVAEVIRNAGLSDVFVSLEFNPPQYGQRRADVLLSGYKDGTPSVLVIELKQWSTATWDPTNEWVSEIAARYGNVEHPVRQAFGYAQMVQHYIEGFHPEEASVETAAYLHNATTHSLQSLKSAGQWYADRLFSGDAAGDAAFDAFLKGRFDNVNGRVVAEALENNDPRMSKDILESAGEIFQNPDAFPLSEEQREVVNDIQKKFNDALDPRSPRGKTIIVVNGKPGSGKTWICMNLLGKEAASGRQVSFATNSTSLRETLKKVANRTKESKPVSAMITSARTYWKEEMWGSRDLLIVDEAQRINEWTVRTGQRNRKDIQEELEQFNMTQLRELANTAKVLVLMMDDLQQTTANDYLTTEKVKEVADLIGADFQLYELEEQHRSGGSKTFEAWVDSLVDDVPTVWHDEENFWVKVADSPAEMERILEEHSAEDPRIMAGFCWPWTTKDPETGKPFRHVDDVPYDIVIGDWSIQWNLRNNAEGYPKADLWAFNEKGARQAGSIFSGQGFEFDYCGVIMGPDLRYDATQARLKPDYQGSEYGTLKQVAKREEKEGVPTDAKDSALQRFRNGYRVLLTRGMKGVVVYSTDPATQELLKSIVNPE</sequence>
<dbReference type="SUPFAM" id="SSF52540">
    <property type="entry name" value="P-loop containing nucleoside triphosphate hydrolases"/>
    <property type="match status" value="1"/>
</dbReference>
<evidence type="ECO:0000313" key="3">
    <source>
        <dbReference type="Proteomes" id="UP000006659"/>
    </source>
</evidence>
<reference evidence="2 3" key="1">
    <citation type="journal article" date="2011" name="BMC Genomics">
        <title>Complete genome sequence of Corynebacterium variabile DSM 44702 isolated from the surface of smear-ripened cheeses and insights into cheese ripening and flavor generation.</title>
        <authorList>
            <person name="Schroeder J."/>
            <person name="Maus I."/>
            <person name="Trost E."/>
            <person name="Tauch A."/>
        </authorList>
    </citation>
    <scope>NUCLEOTIDE SEQUENCE [LARGE SCALE GENOMIC DNA]</scope>
    <source>
        <strain evidence="3">DSM 44702 / JCM 12073 / NCIMB 30131</strain>
    </source>
</reference>
<dbReference type="Proteomes" id="UP000006659">
    <property type="component" value="Chromosome"/>
</dbReference>